<organism evidence="3">
    <name type="scientific">Schistosoma curassoni</name>
    <dbReference type="NCBI Taxonomy" id="6186"/>
    <lineage>
        <taxon>Eukaryota</taxon>
        <taxon>Metazoa</taxon>
        <taxon>Spiralia</taxon>
        <taxon>Lophotrochozoa</taxon>
        <taxon>Platyhelminthes</taxon>
        <taxon>Trematoda</taxon>
        <taxon>Digenea</taxon>
        <taxon>Strigeidida</taxon>
        <taxon>Schistosomatoidea</taxon>
        <taxon>Schistosomatidae</taxon>
        <taxon>Schistosoma</taxon>
    </lineage>
</organism>
<name>A0A183K735_9TREM</name>
<sequence length="66" mass="7476">MTAYNSQAIWLAARFHRLFKASPPAAKASQWNEDLLLVPLDIRHAVKPDNGYTADERVQGTTRRLP</sequence>
<evidence type="ECO:0000313" key="3">
    <source>
        <dbReference type="WBParaSite" id="SCUD_0001081101-mRNA-1"/>
    </source>
</evidence>
<proteinExistence type="predicted"/>
<accession>A0A183K735</accession>
<evidence type="ECO:0000313" key="2">
    <source>
        <dbReference type="Proteomes" id="UP000279833"/>
    </source>
</evidence>
<dbReference type="Proteomes" id="UP000279833">
    <property type="component" value="Unassembled WGS sequence"/>
</dbReference>
<reference evidence="1 2" key="2">
    <citation type="submission" date="2018-11" db="EMBL/GenBank/DDBJ databases">
        <authorList>
            <consortium name="Pathogen Informatics"/>
        </authorList>
    </citation>
    <scope>NUCLEOTIDE SEQUENCE [LARGE SCALE GENOMIC DNA]</scope>
    <source>
        <strain evidence="1">Dakar</strain>
        <strain evidence="2">Dakar, Senegal</strain>
    </source>
</reference>
<dbReference type="EMBL" id="UZAK01034008">
    <property type="protein sequence ID" value="VDP41687.1"/>
    <property type="molecule type" value="Genomic_DNA"/>
</dbReference>
<dbReference type="WBParaSite" id="SCUD_0001081101-mRNA-1">
    <property type="protein sequence ID" value="SCUD_0001081101-mRNA-1"/>
    <property type="gene ID" value="SCUD_0001081101"/>
</dbReference>
<protein>
    <submittedName>
        <fullName evidence="3">Transposase</fullName>
    </submittedName>
</protein>
<dbReference type="AlphaFoldDB" id="A0A183K735"/>
<gene>
    <name evidence="1" type="ORF">SCUD_LOCUS10811</name>
</gene>
<keyword evidence="2" id="KW-1185">Reference proteome</keyword>
<reference evidence="3" key="1">
    <citation type="submission" date="2016-06" db="UniProtKB">
        <authorList>
            <consortium name="WormBaseParasite"/>
        </authorList>
    </citation>
    <scope>IDENTIFICATION</scope>
</reference>
<evidence type="ECO:0000313" key="1">
    <source>
        <dbReference type="EMBL" id="VDP41687.1"/>
    </source>
</evidence>